<gene>
    <name evidence="2" type="ORF">AAE3_LOCUS9787</name>
</gene>
<name>A0A8S0W2E7_CYCAE</name>
<feature type="region of interest" description="Disordered" evidence="1">
    <location>
        <begin position="203"/>
        <end position="247"/>
    </location>
</feature>
<feature type="compositionally biased region" description="Low complexity" evidence="1">
    <location>
        <begin position="110"/>
        <end position="124"/>
    </location>
</feature>
<accession>A0A8S0W2E7</accession>
<evidence type="ECO:0000256" key="1">
    <source>
        <dbReference type="SAM" id="MobiDB-lite"/>
    </source>
</evidence>
<proteinExistence type="predicted"/>
<organism evidence="2 3">
    <name type="scientific">Cyclocybe aegerita</name>
    <name type="common">Black poplar mushroom</name>
    <name type="synonym">Agrocybe aegerita</name>
    <dbReference type="NCBI Taxonomy" id="1973307"/>
    <lineage>
        <taxon>Eukaryota</taxon>
        <taxon>Fungi</taxon>
        <taxon>Dikarya</taxon>
        <taxon>Basidiomycota</taxon>
        <taxon>Agaricomycotina</taxon>
        <taxon>Agaricomycetes</taxon>
        <taxon>Agaricomycetidae</taxon>
        <taxon>Agaricales</taxon>
        <taxon>Agaricineae</taxon>
        <taxon>Bolbitiaceae</taxon>
        <taxon>Cyclocybe</taxon>
    </lineage>
</organism>
<feature type="compositionally biased region" description="Low complexity" evidence="1">
    <location>
        <begin position="144"/>
        <end position="156"/>
    </location>
</feature>
<dbReference type="EMBL" id="CACVBS010000060">
    <property type="protein sequence ID" value="CAA7267495.1"/>
    <property type="molecule type" value="Genomic_DNA"/>
</dbReference>
<sequence length="407" mass="43852">MAGFFPLDPNRLDIFVDVVTGEFHGYHWEQPNQHEALATNYINDLLRSNYPTAVFMSERVSVGTQGYRMVPTAIPSYLTLQSIFYATPGPPIMPDLAPLGSSLSQNGPLASSSTSNIAVSSSAKTPKKKTSRRAGGKMAIPLASSSTPNVVVPSSSKAPKRTTSRRVGGTQGYRMVPTAIPSYLTLQSIFYATLSTPVMPDSAPLSSGLSQIGPLDSSSRANVVVPSSAKTPKKKTSRPPRGWQGDDQLFTTCAENSLDVEEFNAMLPRKKAAGKRYPNVPARVERILESDDPNPTMRRLTSSSTLPSPTLVPWALPSPAASLASSSSSILTTPFITPHLDVKQEIKPQILFGNPAPVVQSLPTAYNVPVKMEERPFPRSAYGLTCGKVFTREDAVKRHARGRGLIA</sequence>
<dbReference type="AlphaFoldDB" id="A0A8S0W2E7"/>
<evidence type="ECO:0000313" key="2">
    <source>
        <dbReference type="EMBL" id="CAA7267495.1"/>
    </source>
</evidence>
<reference evidence="2 3" key="1">
    <citation type="submission" date="2020-01" db="EMBL/GenBank/DDBJ databases">
        <authorList>
            <person name="Gupta K D."/>
        </authorList>
    </citation>
    <scope>NUCLEOTIDE SEQUENCE [LARGE SCALE GENOMIC DNA]</scope>
</reference>
<comment type="caution">
    <text evidence="2">The sequence shown here is derived from an EMBL/GenBank/DDBJ whole genome shotgun (WGS) entry which is preliminary data.</text>
</comment>
<dbReference type="Proteomes" id="UP000467700">
    <property type="component" value="Unassembled WGS sequence"/>
</dbReference>
<feature type="region of interest" description="Disordered" evidence="1">
    <location>
        <begin position="104"/>
        <end position="170"/>
    </location>
</feature>
<feature type="compositionally biased region" description="Basic residues" evidence="1">
    <location>
        <begin position="125"/>
        <end position="135"/>
    </location>
</feature>
<protein>
    <submittedName>
        <fullName evidence="2">Uncharacterized protein</fullName>
    </submittedName>
</protein>
<evidence type="ECO:0000313" key="3">
    <source>
        <dbReference type="Proteomes" id="UP000467700"/>
    </source>
</evidence>
<feature type="compositionally biased region" description="Polar residues" evidence="1">
    <location>
        <begin position="204"/>
        <end position="221"/>
    </location>
</feature>
<keyword evidence="3" id="KW-1185">Reference proteome</keyword>